<evidence type="ECO:0000313" key="2">
    <source>
        <dbReference type="Proteomes" id="UP000008540"/>
    </source>
</evidence>
<sequence length="76" mass="8315">MVFTHSRKVFMNIGNTPPANYSYAQLSKVLEHNRSVAQVKGPEAPVEQEFAAHLEAEQAVAKDDALKLSLSFSAQA</sequence>
<dbReference type="Proteomes" id="UP000008540">
    <property type="component" value="Chromosome"/>
</dbReference>
<dbReference type="KEGG" id="pfl:PFL_3426"/>
<dbReference type="HOGENOM" id="CLU_2827952_0_0_6"/>
<gene>
    <name evidence="1" type="ordered locus">PFL_3426</name>
</gene>
<organism evidence="1 2">
    <name type="scientific">Pseudomonas fluorescens (strain ATCC BAA-477 / NRRL B-23932 / Pf-5)</name>
    <dbReference type="NCBI Taxonomy" id="220664"/>
    <lineage>
        <taxon>Bacteria</taxon>
        <taxon>Pseudomonadati</taxon>
        <taxon>Pseudomonadota</taxon>
        <taxon>Gammaproteobacteria</taxon>
        <taxon>Pseudomonadales</taxon>
        <taxon>Pseudomonadaceae</taxon>
        <taxon>Pseudomonas</taxon>
    </lineage>
</organism>
<dbReference type="EMBL" id="CP000076">
    <property type="protein sequence ID" value="AAY92694.1"/>
    <property type="molecule type" value="Genomic_DNA"/>
</dbReference>
<evidence type="ECO:0000313" key="1">
    <source>
        <dbReference type="EMBL" id="AAY92694.1"/>
    </source>
</evidence>
<reference evidence="1 2" key="1">
    <citation type="journal article" date="2005" name="Nat. Biotechnol.">
        <title>Complete genome sequence of the plant commensal Pseudomonas fluorescens Pf-5.</title>
        <authorList>
            <person name="Paulsen I.T."/>
            <person name="Press C.M."/>
            <person name="Ravel J."/>
            <person name="Kobayashi D.Y."/>
            <person name="Myers G.S."/>
            <person name="Mavrodi D.V."/>
            <person name="DeBoy R.T."/>
            <person name="Seshadri R."/>
            <person name="Ren Q."/>
            <person name="Madupu R."/>
            <person name="Dodson R.J."/>
            <person name="Durkin A.S."/>
            <person name="Brinkac L.M."/>
            <person name="Daugherty S.C."/>
            <person name="Sullivan S.A."/>
            <person name="Rosovitz M.J."/>
            <person name="Gwinn M.L."/>
            <person name="Zhou L."/>
            <person name="Schneider D.J."/>
            <person name="Cartinhour S.W."/>
            <person name="Nelson W.C."/>
            <person name="Weidman J."/>
            <person name="Watkins K."/>
            <person name="Tran K."/>
            <person name="Khouri H."/>
            <person name="Pierson E.A."/>
            <person name="Pierson L.S.III."/>
            <person name="Thomashow L.S."/>
            <person name="Loper J.E."/>
        </authorList>
    </citation>
    <scope>NUCLEOTIDE SEQUENCE [LARGE SCALE GENOMIC DNA]</scope>
    <source>
        <strain evidence="2">ATCC BAA-477 / NRRL B-23932 / Pf-5</strain>
    </source>
</reference>
<protein>
    <submittedName>
        <fullName evidence="1">Uncharacterized protein</fullName>
    </submittedName>
</protein>
<proteinExistence type="predicted"/>
<name>Q4KB53_PSEF5</name>
<accession>Q4KB53</accession>
<dbReference type="AlphaFoldDB" id="Q4KB53"/>